<dbReference type="EMBL" id="PCQE01000012">
    <property type="protein sequence ID" value="PRC06257.1"/>
    <property type="molecule type" value="Genomic_DNA"/>
</dbReference>
<dbReference type="InterPro" id="IPR058245">
    <property type="entry name" value="NreC/VraR/RcsB-like_REC"/>
</dbReference>
<dbReference type="Proteomes" id="UP000239458">
    <property type="component" value="Unassembled WGS sequence"/>
</dbReference>
<dbReference type="SUPFAM" id="SSF52172">
    <property type="entry name" value="CheY-like"/>
    <property type="match status" value="1"/>
</dbReference>
<evidence type="ECO:0000256" key="3">
    <source>
        <dbReference type="ARBA" id="ARBA00023125"/>
    </source>
</evidence>
<dbReference type="PRINTS" id="PR00038">
    <property type="entry name" value="HTHLUXR"/>
</dbReference>
<dbReference type="InterPro" id="IPR039420">
    <property type="entry name" value="WalR-like"/>
</dbReference>
<dbReference type="AlphaFoldDB" id="A0A2S9DUN1"/>
<comment type="caution">
    <text evidence="8">The sequence shown here is derived from an EMBL/GenBank/DDBJ whole genome shotgun (WGS) entry which is preliminary data.</text>
</comment>
<sequence>MNNQVVIVDDHPAIRMTLRLLLETEGYEIVGEAENGAQAMNLIQALQPGTVILDLGLPKVDGLTVLNRLTALRLPVKVIVLTAQVSDSLAIQCMQAGAHGFVNKHKELCELVNAIQAVANGHNYFPDGTFCLPLHKDSNGHNAKLLSTLSTRELRVLQQLAQGLSNKQIAERMLLSRRTISTYKTQLLVKLNTSNLLDLYGLTKRNGSAGA</sequence>
<dbReference type="GO" id="GO:0003677">
    <property type="term" value="F:DNA binding"/>
    <property type="evidence" value="ECO:0007669"/>
    <property type="project" value="UniProtKB-KW"/>
</dbReference>
<protein>
    <submittedName>
        <fullName evidence="8">DNA-binding response regulator</fullName>
    </submittedName>
</protein>
<proteinExistence type="predicted"/>
<evidence type="ECO:0000259" key="7">
    <source>
        <dbReference type="PROSITE" id="PS50110"/>
    </source>
</evidence>
<organism evidence="8 9">
    <name type="scientific">Pseudomonas cedrina</name>
    <dbReference type="NCBI Taxonomy" id="651740"/>
    <lineage>
        <taxon>Bacteria</taxon>
        <taxon>Pseudomonadati</taxon>
        <taxon>Pseudomonadota</taxon>
        <taxon>Gammaproteobacteria</taxon>
        <taxon>Pseudomonadales</taxon>
        <taxon>Pseudomonadaceae</taxon>
        <taxon>Pseudomonas</taxon>
    </lineage>
</organism>
<dbReference type="SMART" id="SM00448">
    <property type="entry name" value="REC"/>
    <property type="match status" value="1"/>
</dbReference>
<dbReference type="PROSITE" id="PS50110">
    <property type="entry name" value="RESPONSE_REGULATORY"/>
    <property type="match status" value="1"/>
</dbReference>
<evidence type="ECO:0000256" key="4">
    <source>
        <dbReference type="ARBA" id="ARBA00023163"/>
    </source>
</evidence>
<dbReference type="CDD" id="cd06170">
    <property type="entry name" value="LuxR_C_like"/>
    <property type="match status" value="1"/>
</dbReference>
<evidence type="ECO:0000256" key="5">
    <source>
        <dbReference type="PROSITE-ProRule" id="PRU00169"/>
    </source>
</evidence>
<dbReference type="InterPro" id="IPR001789">
    <property type="entry name" value="Sig_transdc_resp-reg_receiver"/>
</dbReference>
<evidence type="ECO:0000259" key="6">
    <source>
        <dbReference type="PROSITE" id="PS50043"/>
    </source>
</evidence>
<dbReference type="Pfam" id="PF00196">
    <property type="entry name" value="GerE"/>
    <property type="match status" value="1"/>
</dbReference>
<keyword evidence="4" id="KW-0804">Transcription</keyword>
<name>A0A2S9DUN1_PSECE</name>
<dbReference type="InterPro" id="IPR000792">
    <property type="entry name" value="Tscrpt_reg_LuxR_C"/>
</dbReference>
<dbReference type="PROSITE" id="PS50043">
    <property type="entry name" value="HTH_LUXR_2"/>
    <property type="match status" value="1"/>
</dbReference>
<dbReference type="PANTHER" id="PTHR43214">
    <property type="entry name" value="TWO-COMPONENT RESPONSE REGULATOR"/>
    <property type="match status" value="1"/>
</dbReference>
<feature type="domain" description="Response regulatory" evidence="7">
    <location>
        <begin position="4"/>
        <end position="119"/>
    </location>
</feature>
<dbReference type="SMART" id="SM00421">
    <property type="entry name" value="HTH_LUXR"/>
    <property type="match status" value="1"/>
</dbReference>
<dbReference type="PANTHER" id="PTHR43214:SF41">
    <property type="entry name" value="NITRATE_NITRITE RESPONSE REGULATOR PROTEIN NARP"/>
    <property type="match status" value="1"/>
</dbReference>
<keyword evidence="3 8" id="KW-0238">DNA-binding</keyword>
<dbReference type="InterPro" id="IPR011006">
    <property type="entry name" value="CheY-like_superfamily"/>
</dbReference>
<feature type="domain" description="HTH luxR-type" evidence="6">
    <location>
        <begin position="142"/>
        <end position="207"/>
    </location>
</feature>
<keyword evidence="1 5" id="KW-0597">Phosphoprotein</keyword>
<accession>A0A2S9DUN1</accession>
<dbReference type="GO" id="GO:0006355">
    <property type="term" value="P:regulation of DNA-templated transcription"/>
    <property type="evidence" value="ECO:0007669"/>
    <property type="project" value="InterPro"/>
</dbReference>
<dbReference type="GO" id="GO:0000160">
    <property type="term" value="P:phosphorelay signal transduction system"/>
    <property type="evidence" value="ECO:0007669"/>
    <property type="project" value="InterPro"/>
</dbReference>
<gene>
    <name evidence="8" type="ORF">CQ006_09635</name>
</gene>
<dbReference type="Pfam" id="PF00072">
    <property type="entry name" value="Response_reg"/>
    <property type="match status" value="1"/>
</dbReference>
<reference evidence="8 9" key="1">
    <citation type="submission" date="2017-09" db="EMBL/GenBank/DDBJ databases">
        <title>Genomic, metabolic, and phenotypic characteristics of bacterial isolates from the natural microbiome of the model nematode Caenorhabditis elegans.</title>
        <authorList>
            <person name="Zimmermann J."/>
            <person name="Obeng N."/>
            <person name="Yang W."/>
            <person name="Obeng O."/>
            <person name="Kissoyan K."/>
            <person name="Pees B."/>
            <person name="Dirksen P."/>
            <person name="Hoppner M."/>
            <person name="Franke A."/>
            <person name="Rosenstiel P."/>
            <person name="Leippe M."/>
            <person name="Dierking K."/>
            <person name="Kaleta C."/>
            <person name="Schulenburg H."/>
        </authorList>
    </citation>
    <scope>NUCLEOTIDE SEQUENCE [LARGE SCALE GENOMIC DNA]</scope>
    <source>
        <strain evidence="8 9">MYb184</strain>
    </source>
</reference>
<evidence type="ECO:0000313" key="8">
    <source>
        <dbReference type="EMBL" id="PRC06257.1"/>
    </source>
</evidence>
<keyword evidence="2" id="KW-0805">Transcription regulation</keyword>
<feature type="modified residue" description="4-aspartylphosphate" evidence="5">
    <location>
        <position position="54"/>
    </location>
</feature>
<dbReference type="Gene3D" id="3.40.50.2300">
    <property type="match status" value="1"/>
</dbReference>
<dbReference type="CDD" id="cd17535">
    <property type="entry name" value="REC_NarL-like"/>
    <property type="match status" value="1"/>
</dbReference>
<evidence type="ECO:0000313" key="9">
    <source>
        <dbReference type="Proteomes" id="UP000239458"/>
    </source>
</evidence>
<evidence type="ECO:0000256" key="1">
    <source>
        <dbReference type="ARBA" id="ARBA00022553"/>
    </source>
</evidence>
<evidence type="ECO:0000256" key="2">
    <source>
        <dbReference type="ARBA" id="ARBA00023015"/>
    </source>
</evidence>